<dbReference type="Pfam" id="PF13671">
    <property type="entry name" value="AAA_33"/>
    <property type="match status" value="1"/>
</dbReference>
<organism evidence="1 2">
    <name type="scientific">Candidatus Paralactobacillus gallistercoris</name>
    <dbReference type="NCBI Taxonomy" id="2838724"/>
    <lineage>
        <taxon>Bacteria</taxon>
        <taxon>Bacillati</taxon>
        <taxon>Bacillota</taxon>
        <taxon>Bacilli</taxon>
        <taxon>Lactobacillales</taxon>
        <taxon>Lactobacillaceae</taxon>
        <taxon>Lactobacillus</taxon>
    </lineage>
</organism>
<dbReference type="InterPro" id="IPR027417">
    <property type="entry name" value="P-loop_NTPase"/>
</dbReference>
<dbReference type="AlphaFoldDB" id="A0A948WZJ7"/>
<evidence type="ECO:0000313" key="1">
    <source>
        <dbReference type="EMBL" id="MBU3851654.1"/>
    </source>
</evidence>
<dbReference type="Gene3D" id="3.40.50.300">
    <property type="entry name" value="P-loop containing nucleotide triphosphate hydrolases"/>
    <property type="match status" value="1"/>
</dbReference>
<gene>
    <name evidence="1" type="ORF">H9901_03040</name>
</gene>
<accession>A0A948WZJ7</accession>
<protein>
    <submittedName>
        <fullName evidence="1">AAA family ATPase</fullName>
    </submittedName>
</protein>
<dbReference type="EMBL" id="JAHLFS010000042">
    <property type="protein sequence ID" value="MBU3851654.1"/>
    <property type="molecule type" value="Genomic_DNA"/>
</dbReference>
<proteinExistence type="predicted"/>
<reference evidence="1" key="2">
    <citation type="submission" date="2021-04" db="EMBL/GenBank/DDBJ databases">
        <authorList>
            <person name="Gilroy R."/>
        </authorList>
    </citation>
    <scope>NUCLEOTIDE SEQUENCE</scope>
    <source>
        <strain evidence="1">F6-6636</strain>
    </source>
</reference>
<dbReference type="Proteomes" id="UP000777303">
    <property type="component" value="Unassembled WGS sequence"/>
</dbReference>
<name>A0A948WZJ7_9LACO</name>
<comment type="caution">
    <text evidence="1">The sequence shown here is derived from an EMBL/GenBank/DDBJ whole genome shotgun (WGS) entry which is preliminary data.</text>
</comment>
<evidence type="ECO:0000313" key="2">
    <source>
        <dbReference type="Proteomes" id="UP000777303"/>
    </source>
</evidence>
<sequence length="312" mass="35917">MATLTMLVGVSNGSKTDYMTTHAHDALIINPDALRQQLFGTLQVKKSQKSIIFNQITKVLNQAIKTQRDIWYNVIDNSRKQRILLYNQAKKHHYHVRLIWFIADMRTLVANNPLQLPASFLKRQLLALDPPIKHLDCDELIVKITGNLKRYANITSPLRFACDFIACSDAVGQQLYQTTQIPDNGIYHTESLQTHLQLCVQTAQAQHDELLVTLAKWHDVGKVAVRQYDETKHTYHYYDHEIYSSYAYAVHTLLTQHTISPQQAVIMQLIRWHMAPFRGVSQRLLMREQLSADELALLRTFNQIDKASSLGK</sequence>
<dbReference type="SUPFAM" id="SSF109604">
    <property type="entry name" value="HD-domain/PDEase-like"/>
    <property type="match status" value="1"/>
</dbReference>
<reference evidence="1" key="1">
    <citation type="journal article" date="2021" name="PeerJ">
        <title>Extensive microbial diversity within the chicken gut microbiome revealed by metagenomics and culture.</title>
        <authorList>
            <person name="Gilroy R."/>
            <person name="Ravi A."/>
            <person name="Getino M."/>
            <person name="Pursley I."/>
            <person name="Horton D.L."/>
            <person name="Alikhan N.F."/>
            <person name="Baker D."/>
            <person name="Gharbi K."/>
            <person name="Hall N."/>
            <person name="Watson M."/>
            <person name="Adriaenssens E.M."/>
            <person name="Foster-Nyarko E."/>
            <person name="Jarju S."/>
            <person name="Secka A."/>
            <person name="Antonio M."/>
            <person name="Oren A."/>
            <person name="Chaudhuri R.R."/>
            <person name="La Ragione R."/>
            <person name="Hildebrand F."/>
            <person name="Pallen M.J."/>
        </authorList>
    </citation>
    <scope>NUCLEOTIDE SEQUENCE</scope>
    <source>
        <strain evidence="1">F6-6636</strain>
    </source>
</reference>